<evidence type="ECO:0000313" key="2">
    <source>
        <dbReference type="WBParaSite" id="ACRNAN_Path_1411.g5547.t1"/>
    </source>
</evidence>
<sequence>MTFMELLNQGLVQIATRLGLVATVGWKMFPDSVKETSVKAISSIMELEKFLEQQIYAMIDQLKAKFPNATENISEQVHSFLDIANAAFDRLLCLELEKEDPDSSISQRVSRLIHRVIGGIIVQIQLGIEENKVILEKINLGLTEIATQMGLVPTMGVDLCPDSMKEVCEKSIVHVMELQKHFEQTIYTMLDQLQSKVSSDKFTEHAHYILDVANTIFDRLLGSTTEADLGSTVPQRVSYLTKRVICGILTRMPYFKPIANGSTSNQE</sequence>
<organism evidence="1 2">
    <name type="scientific">Acrobeloides nanus</name>
    <dbReference type="NCBI Taxonomy" id="290746"/>
    <lineage>
        <taxon>Eukaryota</taxon>
        <taxon>Metazoa</taxon>
        <taxon>Ecdysozoa</taxon>
        <taxon>Nematoda</taxon>
        <taxon>Chromadorea</taxon>
        <taxon>Rhabditida</taxon>
        <taxon>Tylenchina</taxon>
        <taxon>Cephalobomorpha</taxon>
        <taxon>Cephaloboidea</taxon>
        <taxon>Cephalobidae</taxon>
        <taxon>Acrobeloides</taxon>
    </lineage>
</organism>
<dbReference type="WBParaSite" id="ACRNAN_Path_1411.g5547.t1">
    <property type="protein sequence ID" value="ACRNAN_Path_1411.g5547.t1"/>
    <property type="gene ID" value="ACRNAN_Path_1411.g5547"/>
</dbReference>
<accession>A0A914C096</accession>
<dbReference type="Proteomes" id="UP000887540">
    <property type="component" value="Unplaced"/>
</dbReference>
<name>A0A914C096_9BILA</name>
<evidence type="ECO:0000313" key="1">
    <source>
        <dbReference type="Proteomes" id="UP000887540"/>
    </source>
</evidence>
<keyword evidence="1" id="KW-1185">Reference proteome</keyword>
<dbReference type="AlphaFoldDB" id="A0A914C096"/>
<proteinExistence type="predicted"/>
<protein>
    <submittedName>
        <fullName evidence="2">Uncharacterized protein</fullName>
    </submittedName>
</protein>
<reference evidence="2" key="1">
    <citation type="submission" date="2022-11" db="UniProtKB">
        <authorList>
            <consortium name="WormBaseParasite"/>
        </authorList>
    </citation>
    <scope>IDENTIFICATION</scope>
</reference>